<dbReference type="AlphaFoldDB" id="A0A2T0WE97"/>
<dbReference type="InterPro" id="IPR014347">
    <property type="entry name" value="Tautomerase/MIF_sf"/>
</dbReference>
<dbReference type="InterPro" id="IPR004370">
    <property type="entry name" value="4-OT-like_dom"/>
</dbReference>
<reference evidence="6 7" key="1">
    <citation type="submission" date="2018-03" db="EMBL/GenBank/DDBJ databases">
        <title>Genomic Encyclopedia of Archaeal and Bacterial Type Strains, Phase II (KMG-II): from individual species to whole genera.</title>
        <authorList>
            <person name="Goeker M."/>
        </authorList>
    </citation>
    <scope>NUCLEOTIDE SEQUENCE [LARGE SCALE GENOMIC DNA]</scope>
    <source>
        <strain evidence="6 7">DSM 100212</strain>
    </source>
</reference>
<name>A0A2T0WE97_9RHOB</name>
<evidence type="ECO:0000313" key="7">
    <source>
        <dbReference type="Proteomes" id="UP000238392"/>
    </source>
</evidence>
<sequence>MPFIDVTMIEGRSDEMKEDLIAKLSAAAVEATGVPMETVRVVIREVPGNQWGVGGKPKFPKAKAAE</sequence>
<dbReference type="EC" id="5.3.2.-" evidence="4"/>
<dbReference type="EMBL" id="PVTQ01000018">
    <property type="protein sequence ID" value="PRY85040.1"/>
    <property type="molecule type" value="Genomic_DNA"/>
</dbReference>
<comment type="similarity">
    <text evidence="1 4">Belongs to the 4-oxalocrotonate tautomerase family.</text>
</comment>
<gene>
    <name evidence="6" type="ORF">CLV74_11811</name>
</gene>
<protein>
    <recommendedName>
        <fullName evidence="4">Tautomerase</fullName>
        <ecNumber evidence="4">5.3.2.-</ecNumber>
    </recommendedName>
</protein>
<dbReference type="RefSeq" id="WP_106267848.1">
    <property type="nucleotide sequence ID" value="NZ_PVTQ01000018.1"/>
</dbReference>
<proteinExistence type="inferred from homology"/>
<dbReference type="PANTHER" id="PTHR35530">
    <property type="entry name" value="TAUTOMERASE-RELATED"/>
    <property type="match status" value="1"/>
</dbReference>
<organism evidence="6 7">
    <name type="scientific">Donghicola tyrosinivorans</name>
    <dbReference type="NCBI Taxonomy" id="1652492"/>
    <lineage>
        <taxon>Bacteria</taxon>
        <taxon>Pseudomonadati</taxon>
        <taxon>Pseudomonadota</taxon>
        <taxon>Alphaproteobacteria</taxon>
        <taxon>Rhodobacterales</taxon>
        <taxon>Roseobacteraceae</taxon>
        <taxon>Donghicola</taxon>
    </lineage>
</organism>
<dbReference type="NCBIfam" id="TIGR00013">
    <property type="entry name" value="taut"/>
    <property type="match status" value="1"/>
</dbReference>
<dbReference type="OrthoDB" id="8635217at2"/>
<keyword evidence="7" id="KW-1185">Reference proteome</keyword>
<dbReference type="Pfam" id="PF01361">
    <property type="entry name" value="Tautomerase"/>
    <property type="match status" value="1"/>
</dbReference>
<feature type="domain" description="4-oxalocrotonate tautomerase-like" evidence="5">
    <location>
        <begin position="2"/>
        <end position="57"/>
    </location>
</feature>
<dbReference type="GO" id="GO:0016853">
    <property type="term" value="F:isomerase activity"/>
    <property type="evidence" value="ECO:0007669"/>
    <property type="project" value="UniProtKB-UniRule"/>
</dbReference>
<dbReference type="InterPro" id="IPR018191">
    <property type="entry name" value="4-OT"/>
</dbReference>
<feature type="active site" description="Proton acceptor; via imino nitrogen" evidence="3">
    <location>
        <position position="2"/>
    </location>
</feature>
<dbReference type="PANTHER" id="PTHR35530:SF1">
    <property type="entry name" value="2-HYDROXYMUCONATE TAUTOMERASE"/>
    <property type="match status" value="1"/>
</dbReference>
<accession>A0A2T0WE97</accession>
<evidence type="ECO:0000259" key="5">
    <source>
        <dbReference type="Pfam" id="PF01361"/>
    </source>
</evidence>
<evidence type="ECO:0000313" key="6">
    <source>
        <dbReference type="EMBL" id="PRY85040.1"/>
    </source>
</evidence>
<dbReference type="Proteomes" id="UP000238392">
    <property type="component" value="Unassembled WGS sequence"/>
</dbReference>
<dbReference type="SUPFAM" id="SSF55331">
    <property type="entry name" value="Tautomerase/MIF"/>
    <property type="match status" value="1"/>
</dbReference>
<keyword evidence="2 4" id="KW-0413">Isomerase</keyword>
<evidence type="ECO:0000256" key="4">
    <source>
        <dbReference type="RuleBase" id="RU362032"/>
    </source>
</evidence>
<evidence type="ECO:0000256" key="3">
    <source>
        <dbReference type="PIRSR" id="PIRSR618191-1"/>
    </source>
</evidence>
<comment type="caution">
    <text evidence="6">The sequence shown here is derived from an EMBL/GenBank/DDBJ whole genome shotgun (WGS) entry which is preliminary data.</text>
</comment>
<evidence type="ECO:0000256" key="1">
    <source>
        <dbReference type="ARBA" id="ARBA00006723"/>
    </source>
</evidence>
<evidence type="ECO:0000256" key="2">
    <source>
        <dbReference type="ARBA" id="ARBA00023235"/>
    </source>
</evidence>
<dbReference type="Gene3D" id="3.30.429.10">
    <property type="entry name" value="Macrophage Migration Inhibitory Factor"/>
    <property type="match status" value="1"/>
</dbReference>
<dbReference type="NCBIfam" id="NF002571">
    <property type="entry name" value="PRK02220.1"/>
    <property type="match status" value="1"/>
</dbReference>